<sequence length="55" mass="6110">MLDLYSIPISQQSVLRSSKRALSSQSGRSPVYTTMARNPSRPASCPNKDQIERTV</sequence>
<evidence type="ECO:0000313" key="2">
    <source>
        <dbReference type="EMBL" id="ORY02373.1"/>
    </source>
</evidence>
<organism evidence="2 3">
    <name type="scientific">Clohesyomyces aquaticus</name>
    <dbReference type="NCBI Taxonomy" id="1231657"/>
    <lineage>
        <taxon>Eukaryota</taxon>
        <taxon>Fungi</taxon>
        <taxon>Dikarya</taxon>
        <taxon>Ascomycota</taxon>
        <taxon>Pezizomycotina</taxon>
        <taxon>Dothideomycetes</taxon>
        <taxon>Pleosporomycetidae</taxon>
        <taxon>Pleosporales</taxon>
        <taxon>Lindgomycetaceae</taxon>
        <taxon>Clohesyomyces</taxon>
    </lineage>
</organism>
<dbReference type="Proteomes" id="UP000193144">
    <property type="component" value="Unassembled WGS sequence"/>
</dbReference>
<gene>
    <name evidence="2" type="ORF">BCR34DRAFT_574248</name>
</gene>
<proteinExistence type="predicted"/>
<reference evidence="2 3" key="1">
    <citation type="submission" date="2016-07" db="EMBL/GenBank/DDBJ databases">
        <title>Pervasive Adenine N6-methylation of Active Genes in Fungi.</title>
        <authorList>
            <consortium name="DOE Joint Genome Institute"/>
            <person name="Mondo S.J."/>
            <person name="Dannebaum R.O."/>
            <person name="Kuo R.C."/>
            <person name="Labutti K."/>
            <person name="Haridas S."/>
            <person name="Kuo A."/>
            <person name="Salamov A."/>
            <person name="Ahrendt S.R."/>
            <person name="Lipzen A."/>
            <person name="Sullivan W."/>
            <person name="Andreopoulos W.B."/>
            <person name="Clum A."/>
            <person name="Lindquist E."/>
            <person name="Daum C."/>
            <person name="Ramamoorthy G.K."/>
            <person name="Gryganskyi A."/>
            <person name="Culley D."/>
            <person name="Magnuson J.K."/>
            <person name="James T.Y."/>
            <person name="O'Malley M.A."/>
            <person name="Stajich J.E."/>
            <person name="Spatafora J.W."/>
            <person name="Visel A."/>
            <person name="Grigoriev I.V."/>
        </authorList>
    </citation>
    <scope>NUCLEOTIDE SEQUENCE [LARGE SCALE GENOMIC DNA]</scope>
    <source>
        <strain evidence="2 3">CBS 115471</strain>
    </source>
</reference>
<feature type="compositionally biased region" description="Polar residues" evidence="1">
    <location>
        <begin position="15"/>
        <end position="37"/>
    </location>
</feature>
<evidence type="ECO:0000313" key="3">
    <source>
        <dbReference type="Proteomes" id="UP000193144"/>
    </source>
</evidence>
<name>A0A1Y1YWD1_9PLEO</name>
<dbReference type="EMBL" id="MCFA01000158">
    <property type="protein sequence ID" value="ORY02373.1"/>
    <property type="molecule type" value="Genomic_DNA"/>
</dbReference>
<keyword evidence="3" id="KW-1185">Reference proteome</keyword>
<dbReference type="AlphaFoldDB" id="A0A1Y1YWD1"/>
<feature type="region of interest" description="Disordered" evidence="1">
    <location>
        <begin position="15"/>
        <end position="55"/>
    </location>
</feature>
<comment type="caution">
    <text evidence="2">The sequence shown here is derived from an EMBL/GenBank/DDBJ whole genome shotgun (WGS) entry which is preliminary data.</text>
</comment>
<protein>
    <submittedName>
        <fullName evidence="2">Uncharacterized protein</fullName>
    </submittedName>
</protein>
<evidence type="ECO:0000256" key="1">
    <source>
        <dbReference type="SAM" id="MobiDB-lite"/>
    </source>
</evidence>
<accession>A0A1Y1YWD1</accession>